<protein>
    <submittedName>
        <fullName evidence="7">TIGR00297 family protein</fullName>
    </submittedName>
</protein>
<keyword evidence="4 6" id="KW-1133">Transmembrane helix</keyword>
<feature type="transmembrane region" description="Helical" evidence="6">
    <location>
        <begin position="373"/>
        <end position="391"/>
    </location>
</feature>
<comment type="similarity">
    <text evidence="2">Belongs to the TMEM19 family.</text>
</comment>
<proteinExistence type="inferred from homology"/>
<dbReference type="EMBL" id="CP087714">
    <property type="protein sequence ID" value="XAT63428.1"/>
    <property type="molecule type" value="Genomic_DNA"/>
</dbReference>
<evidence type="ECO:0000256" key="4">
    <source>
        <dbReference type="ARBA" id="ARBA00022989"/>
    </source>
</evidence>
<dbReference type="Proteomes" id="UP001492541">
    <property type="component" value="Chromosome"/>
</dbReference>
<organism evidence="7 8">
    <name type="scientific">Geoglobus acetivorans</name>
    <dbReference type="NCBI Taxonomy" id="565033"/>
    <lineage>
        <taxon>Archaea</taxon>
        <taxon>Methanobacteriati</taxon>
        <taxon>Methanobacteriota</taxon>
        <taxon>Archaeoglobi</taxon>
        <taxon>Archaeoglobales</taxon>
        <taxon>Archaeoglobaceae</taxon>
        <taxon>Geoglobus</taxon>
    </lineage>
</organism>
<dbReference type="NCBIfam" id="TIGR00297">
    <property type="entry name" value="TIGR00297 family protein"/>
    <property type="match status" value="1"/>
</dbReference>
<feature type="transmembrane region" description="Helical" evidence="6">
    <location>
        <begin position="194"/>
        <end position="222"/>
    </location>
</feature>
<feature type="transmembrane region" description="Helical" evidence="6">
    <location>
        <begin position="112"/>
        <end position="131"/>
    </location>
</feature>
<dbReference type="PANTHER" id="PTHR13353">
    <property type="entry name" value="TRANSMEMBRANE PROTEIN 19"/>
    <property type="match status" value="1"/>
</dbReference>
<accession>A0ABZ3H1M2</accession>
<keyword evidence="8" id="KW-1185">Reference proteome</keyword>
<feature type="transmembrane region" description="Helical" evidence="6">
    <location>
        <begin position="12"/>
        <end position="30"/>
    </location>
</feature>
<feature type="transmembrane region" description="Helical" evidence="6">
    <location>
        <begin position="137"/>
        <end position="155"/>
    </location>
</feature>
<feature type="transmembrane region" description="Helical" evidence="6">
    <location>
        <begin position="50"/>
        <end position="73"/>
    </location>
</feature>
<keyword evidence="3 6" id="KW-0812">Transmembrane</keyword>
<comment type="subcellular location">
    <subcellularLocation>
        <location evidence="1">Membrane</location>
        <topology evidence="1">Multi-pass membrane protein</topology>
    </subcellularLocation>
</comment>
<evidence type="ECO:0000256" key="6">
    <source>
        <dbReference type="SAM" id="Phobius"/>
    </source>
</evidence>
<evidence type="ECO:0000313" key="7">
    <source>
        <dbReference type="EMBL" id="XAT63428.1"/>
    </source>
</evidence>
<feature type="transmembrane region" description="Helical" evidence="6">
    <location>
        <begin position="162"/>
        <end position="182"/>
    </location>
</feature>
<gene>
    <name evidence="7" type="ORF">LPQ35_09225</name>
</gene>
<evidence type="ECO:0000256" key="3">
    <source>
        <dbReference type="ARBA" id="ARBA00022692"/>
    </source>
</evidence>
<evidence type="ECO:0000256" key="5">
    <source>
        <dbReference type="ARBA" id="ARBA00023136"/>
    </source>
</evidence>
<dbReference type="RefSeq" id="WP_193807502.1">
    <property type="nucleotide sequence ID" value="NZ_CP087714.1"/>
</dbReference>
<dbReference type="Pfam" id="PF01940">
    <property type="entry name" value="DUF92"/>
    <property type="match status" value="1"/>
</dbReference>
<evidence type="ECO:0000313" key="8">
    <source>
        <dbReference type="Proteomes" id="UP001492541"/>
    </source>
</evidence>
<sequence>MDIALALLAYLYPKLDVMGVTGLAIALLIYRASKIRKIELRGNFEEDSFFAILLFIFLTLSAHFNLIPAYTVVPAIFVSSLRVRMPYYLSIPVYFAMSTVFLSYFPNPWNFTLILLISLTVSLATTLIMHAAENTSYSIPLVLTNLSVLIAFEIYRIDVSEVELITGFLLAFVLSMIAYRAGVADETGLMAATITGMLIIVSANLKFFVILLLFYAVGSAVTKYRYKEKERLGVGEPAGGARGYVNVFANSFPALFFSLNFGYLDERVFALAFTASLATALGDTMASEIGKMAKRVYLITTFERITAGESGGISVRGEIAALTGAALISLSASLFGILTLQEALVSMVAGFVGVHVDSVLGATLEKKGMLNNAGVNFFATLSAGLLCLLTVL</sequence>
<evidence type="ECO:0000256" key="1">
    <source>
        <dbReference type="ARBA" id="ARBA00004141"/>
    </source>
</evidence>
<dbReference type="GeneID" id="90449873"/>
<name>A0ABZ3H1M2_GEOAI</name>
<evidence type="ECO:0000256" key="2">
    <source>
        <dbReference type="ARBA" id="ARBA00009012"/>
    </source>
</evidence>
<keyword evidence="5 6" id="KW-0472">Membrane</keyword>
<feature type="transmembrane region" description="Helical" evidence="6">
    <location>
        <begin position="85"/>
        <end position="105"/>
    </location>
</feature>
<dbReference type="PANTHER" id="PTHR13353:SF5">
    <property type="entry name" value="TRANSMEMBRANE PROTEIN 19"/>
    <property type="match status" value="1"/>
</dbReference>
<dbReference type="InterPro" id="IPR002794">
    <property type="entry name" value="DUF92_TMEM19"/>
</dbReference>
<reference evidence="7 8" key="1">
    <citation type="submission" date="2021-11" db="EMBL/GenBank/DDBJ databases">
        <title>Whole genome of Geoglobus acetivorans.</title>
        <authorList>
            <person name="Liu D."/>
        </authorList>
    </citation>
    <scope>NUCLEOTIDE SEQUENCE [LARGE SCALE GENOMIC DNA]</scope>
    <source>
        <strain evidence="7 8">SBH6</strain>
    </source>
</reference>